<name>A0ABT0BUV2_9SPHN</name>
<evidence type="ECO:0000256" key="2">
    <source>
        <dbReference type="ARBA" id="ARBA00022692"/>
    </source>
</evidence>
<dbReference type="InterPro" id="IPR006260">
    <property type="entry name" value="TonB/TolA_C"/>
</dbReference>
<comment type="caution">
    <text evidence="7">The sequence shown here is derived from an EMBL/GenBank/DDBJ whole genome shotgun (WGS) entry which is preliminary data.</text>
</comment>
<accession>A0ABT0BUV2</accession>
<dbReference type="Pfam" id="PF13103">
    <property type="entry name" value="TonB_2"/>
    <property type="match status" value="1"/>
</dbReference>
<evidence type="ECO:0000256" key="1">
    <source>
        <dbReference type="ARBA" id="ARBA00004167"/>
    </source>
</evidence>
<feature type="domain" description="TonB C-terminal" evidence="6">
    <location>
        <begin position="171"/>
        <end position="257"/>
    </location>
</feature>
<feature type="compositionally biased region" description="Polar residues" evidence="5">
    <location>
        <begin position="248"/>
        <end position="257"/>
    </location>
</feature>
<evidence type="ECO:0000259" key="6">
    <source>
        <dbReference type="PROSITE" id="PS52015"/>
    </source>
</evidence>
<proteinExistence type="predicted"/>
<dbReference type="PROSITE" id="PS52015">
    <property type="entry name" value="TONB_CTD"/>
    <property type="match status" value="1"/>
</dbReference>
<reference evidence="7 8" key="1">
    <citation type="submission" date="2022-04" db="EMBL/GenBank/DDBJ databases">
        <title>Identification of a novel bacterium isolated from mangrove sediments.</title>
        <authorList>
            <person name="Pan X."/>
        </authorList>
    </citation>
    <scope>NUCLEOTIDE SEQUENCE [LARGE SCALE GENOMIC DNA]</scope>
    <source>
        <strain evidence="7 8">B2638</strain>
    </source>
</reference>
<feature type="region of interest" description="Disordered" evidence="5">
    <location>
        <begin position="238"/>
        <end position="257"/>
    </location>
</feature>
<protein>
    <submittedName>
        <fullName evidence="7">TonB C-terminal domain-containing protein</fullName>
    </submittedName>
</protein>
<evidence type="ECO:0000256" key="5">
    <source>
        <dbReference type="SAM" id="MobiDB-lite"/>
    </source>
</evidence>
<feature type="region of interest" description="Disordered" evidence="5">
    <location>
        <begin position="61"/>
        <end position="88"/>
    </location>
</feature>
<evidence type="ECO:0000313" key="7">
    <source>
        <dbReference type="EMBL" id="MCJ2188829.1"/>
    </source>
</evidence>
<sequence length="257" mass="26603">MYHPAGANWNRERLMSLAGSALINAGILAAFAGLATGAVQDLGEGASLTVIAFSTAGDAGGEAEAEAEVQKAAPPPSSPSQPDEAKGPEASRIVIADAARPGAEEAEHPDRAVRDVPRIEAAAADPSPVLVDAPPPPVLQANDAGEGQEAQQRDGQDAAERSESSARARAGGGAAGYAAKVRRHLMRYRRQNTVGAGSAFIRFTVLGDGKCRDIGVARTSGSSRFDRAAMQMVRRAVPFPRPPHGASRSFNFEITGT</sequence>
<evidence type="ECO:0000256" key="4">
    <source>
        <dbReference type="ARBA" id="ARBA00023136"/>
    </source>
</evidence>
<dbReference type="Gene3D" id="3.30.1150.10">
    <property type="match status" value="1"/>
</dbReference>
<feature type="compositionally biased region" description="Low complexity" evidence="5">
    <location>
        <begin position="123"/>
        <end position="132"/>
    </location>
</feature>
<dbReference type="Proteomes" id="UP001202281">
    <property type="component" value="Unassembled WGS sequence"/>
</dbReference>
<feature type="region of interest" description="Disordered" evidence="5">
    <location>
        <begin position="123"/>
        <end position="173"/>
    </location>
</feature>
<keyword evidence="3" id="KW-1133">Transmembrane helix</keyword>
<keyword evidence="4" id="KW-0472">Membrane</keyword>
<keyword evidence="8" id="KW-1185">Reference proteome</keyword>
<evidence type="ECO:0000313" key="8">
    <source>
        <dbReference type="Proteomes" id="UP001202281"/>
    </source>
</evidence>
<gene>
    <name evidence="7" type="ORF">MTR66_18660</name>
</gene>
<keyword evidence="2" id="KW-0812">Transmembrane</keyword>
<comment type="subcellular location">
    <subcellularLocation>
        <location evidence="1">Membrane</location>
        <topology evidence="1">Single-pass membrane protein</topology>
    </subcellularLocation>
</comment>
<dbReference type="InterPro" id="IPR037682">
    <property type="entry name" value="TonB_C"/>
</dbReference>
<dbReference type="SUPFAM" id="SSF74653">
    <property type="entry name" value="TolA/TonB C-terminal domain"/>
    <property type="match status" value="1"/>
</dbReference>
<feature type="compositionally biased region" description="Basic and acidic residues" evidence="5">
    <location>
        <begin position="151"/>
        <end position="166"/>
    </location>
</feature>
<evidence type="ECO:0000256" key="3">
    <source>
        <dbReference type="ARBA" id="ARBA00022989"/>
    </source>
</evidence>
<dbReference type="NCBIfam" id="TIGR01352">
    <property type="entry name" value="tonB_Cterm"/>
    <property type="match status" value="1"/>
</dbReference>
<dbReference type="EMBL" id="JALHLG010000047">
    <property type="protein sequence ID" value="MCJ2188829.1"/>
    <property type="molecule type" value="Genomic_DNA"/>
</dbReference>
<organism evidence="7 8">
    <name type="scientific">Novosphingobium beihaiensis</name>
    <dbReference type="NCBI Taxonomy" id="2930389"/>
    <lineage>
        <taxon>Bacteria</taxon>
        <taxon>Pseudomonadati</taxon>
        <taxon>Pseudomonadota</taxon>
        <taxon>Alphaproteobacteria</taxon>
        <taxon>Sphingomonadales</taxon>
        <taxon>Sphingomonadaceae</taxon>
        <taxon>Novosphingobium</taxon>
    </lineage>
</organism>